<protein>
    <recommendedName>
        <fullName evidence="4">TonB C-terminal domain-containing protein</fullName>
    </recommendedName>
</protein>
<accession>A0A1H4MPA5</accession>
<dbReference type="Proteomes" id="UP000198982">
    <property type="component" value="Unassembled WGS sequence"/>
</dbReference>
<dbReference type="RefSeq" id="WP_092313829.1">
    <property type="nucleotide sequence ID" value="NZ_FNTJ01000001.1"/>
</dbReference>
<feature type="signal peptide" evidence="1">
    <location>
        <begin position="1"/>
        <end position="23"/>
    </location>
</feature>
<name>A0A1H4MPA5_9PSED</name>
<keyword evidence="3" id="KW-1185">Reference proteome</keyword>
<gene>
    <name evidence="2" type="ORF">SAMN05216178_2468</name>
</gene>
<sequence>MPLAFLRTTTLALLIPILLTLSACQSQTPEQIAAQALETRKSLEFSAAISEVLRRDIMAANPQGLTGAVELRIKLNRQNEVLDCTVRPGRGADTSQALATPTLLRLARQVCWNTLFPAAAPEAFGDEDGIKAIADLEFPRFSQLSSREQQAYRLRSSRYQQSRFFWEQAVAGSGIDSIGVARFQYSANAQGRVEECLVNLERSALRPAAFKADIALRQRLTQRCLQLDLRQMPDFLSQPGGQSRGEVLVEYMPWRGGPAPY</sequence>
<evidence type="ECO:0000256" key="1">
    <source>
        <dbReference type="SAM" id="SignalP"/>
    </source>
</evidence>
<organism evidence="2 3">
    <name type="scientific">Pseudomonas saponiphila</name>
    <dbReference type="NCBI Taxonomy" id="556534"/>
    <lineage>
        <taxon>Bacteria</taxon>
        <taxon>Pseudomonadati</taxon>
        <taxon>Pseudomonadota</taxon>
        <taxon>Gammaproteobacteria</taxon>
        <taxon>Pseudomonadales</taxon>
        <taxon>Pseudomonadaceae</taxon>
        <taxon>Pseudomonas</taxon>
    </lineage>
</organism>
<reference evidence="3" key="1">
    <citation type="submission" date="2016-10" db="EMBL/GenBank/DDBJ databases">
        <authorList>
            <person name="Varghese N."/>
            <person name="Submissions S."/>
        </authorList>
    </citation>
    <scope>NUCLEOTIDE SEQUENCE [LARGE SCALE GENOMIC DNA]</scope>
    <source>
        <strain evidence="3">DSM 9751</strain>
    </source>
</reference>
<dbReference type="EMBL" id="FNTJ01000001">
    <property type="protein sequence ID" value="SEB84345.1"/>
    <property type="molecule type" value="Genomic_DNA"/>
</dbReference>
<keyword evidence="1" id="KW-0732">Signal</keyword>
<evidence type="ECO:0000313" key="3">
    <source>
        <dbReference type="Proteomes" id="UP000198982"/>
    </source>
</evidence>
<evidence type="ECO:0000313" key="2">
    <source>
        <dbReference type="EMBL" id="SEB84345.1"/>
    </source>
</evidence>
<feature type="chain" id="PRO_5011558873" description="TonB C-terminal domain-containing protein" evidence="1">
    <location>
        <begin position="24"/>
        <end position="261"/>
    </location>
</feature>
<dbReference type="PROSITE" id="PS51257">
    <property type="entry name" value="PROKAR_LIPOPROTEIN"/>
    <property type="match status" value="1"/>
</dbReference>
<evidence type="ECO:0008006" key="4">
    <source>
        <dbReference type="Google" id="ProtNLM"/>
    </source>
</evidence>
<dbReference type="AlphaFoldDB" id="A0A1H4MPA5"/>
<proteinExistence type="predicted"/>